<dbReference type="Proteomes" id="UP000032900">
    <property type="component" value="Unassembled WGS sequence"/>
</dbReference>
<dbReference type="STRING" id="1236989.JCM15548_14752"/>
<dbReference type="PANTHER" id="PTHR30518:SF2">
    <property type="entry name" value="ENDOLYTIC MUREIN TRANSGLYCOSYLASE"/>
    <property type="match status" value="1"/>
</dbReference>
<evidence type="ECO:0000256" key="4">
    <source>
        <dbReference type="ARBA" id="ARBA00023136"/>
    </source>
</evidence>
<comment type="function">
    <text evidence="7">Functions as a peptidoglycan terminase that cleaves nascent peptidoglycan strands endolytically to terminate their elongation.</text>
</comment>
<dbReference type="RefSeq" id="WP_062129024.1">
    <property type="nucleotide sequence ID" value="NZ_BAZW01000130.1"/>
</dbReference>
<keyword evidence="3 7" id="KW-1133">Transmembrane helix</keyword>
<accession>A0A0E9LRY1</accession>
<keyword evidence="6 7" id="KW-0961">Cell wall biogenesis/degradation</keyword>
<dbReference type="NCBIfam" id="TIGR00247">
    <property type="entry name" value="endolytic transglycosylase MltG"/>
    <property type="match status" value="1"/>
</dbReference>
<dbReference type="HAMAP" id="MF_02065">
    <property type="entry name" value="MltG"/>
    <property type="match status" value="1"/>
</dbReference>
<comment type="subcellular location">
    <subcellularLocation>
        <location evidence="7">Cell membrane</location>
        <topology evidence="7">Single-pass membrane protein</topology>
    </subcellularLocation>
</comment>
<comment type="caution">
    <text evidence="8">The sequence shown here is derived from an EMBL/GenBank/DDBJ whole genome shotgun (WGS) entry which is preliminary data.</text>
</comment>
<name>A0A0E9LRY1_9BACT</name>
<comment type="similarity">
    <text evidence="7">Belongs to the transglycosylase MltG family.</text>
</comment>
<dbReference type="OrthoDB" id="9814591at2"/>
<keyword evidence="9" id="KW-1185">Reference proteome</keyword>
<evidence type="ECO:0000256" key="1">
    <source>
        <dbReference type="ARBA" id="ARBA00022475"/>
    </source>
</evidence>
<protein>
    <recommendedName>
        <fullName evidence="7">Endolytic murein transglycosylase</fullName>
        <ecNumber evidence="7">4.2.2.29</ecNumber>
    </recommendedName>
    <alternativeName>
        <fullName evidence="7">Peptidoglycan lytic transglycosylase</fullName>
    </alternativeName>
    <alternativeName>
        <fullName evidence="7">Peptidoglycan polymerization terminase</fullName>
    </alternativeName>
</protein>
<evidence type="ECO:0000256" key="2">
    <source>
        <dbReference type="ARBA" id="ARBA00022692"/>
    </source>
</evidence>
<organism evidence="8 9">
    <name type="scientific">Geofilum rubicundum JCM 15548</name>
    <dbReference type="NCBI Taxonomy" id="1236989"/>
    <lineage>
        <taxon>Bacteria</taxon>
        <taxon>Pseudomonadati</taxon>
        <taxon>Bacteroidota</taxon>
        <taxon>Bacteroidia</taxon>
        <taxon>Marinilabiliales</taxon>
        <taxon>Marinilabiliaceae</taxon>
        <taxon>Geofilum</taxon>
    </lineage>
</organism>
<dbReference type="InterPro" id="IPR003770">
    <property type="entry name" value="MLTG-like"/>
</dbReference>
<dbReference type="PANTHER" id="PTHR30518">
    <property type="entry name" value="ENDOLYTIC MUREIN TRANSGLYCOSYLASE"/>
    <property type="match status" value="1"/>
</dbReference>
<dbReference type="EMBL" id="BAZW01000130">
    <property type="protein sequence ID" value="GAO27886.1"/>
    <property type="molecule type" value="Genomic_DNA"/>
</dbReference>
<dbReference type="Pfam" id="PF02618">
    <property type="entry name" value="YceG"/>
    <property type="match status" value="1"/>
</dbReference>
<feature type="transmembrane region" description="Helical" evidence="7">
    <location>
        <begin position="18"/>
        <end position="39"/>
    </location>
</feature>
<evidence type="ECO:0000313" key="8">
    <source>
        <dbReference type="EMBL" id="GAO27886.1"/>
    </source>
</evidence>
<dbReference type="GO" id="GO:0071555">
    <property type="term" value="P:cell wall organization"/>
    <property type="evidence" value="ECO:0007669"/>
    <property type="project" value="UniProtKB-KW"/>
</dbReference>
<dbReference type="GO" id="GO:0009252">
    <property type="term" value="P:peptidoglycan biosynthetic process"/>
    <property type="evidence" value="ECO:0007669"/>
    <property type="project" value="UniProtKB-UniRule"/>
</dbReference>
<evidence type="ECO:0000256" key="7">
    <source>
        <dbReference type="HAMAP-Rule" id="MF_02065"/>
    </source>
</evidence>
<feature type="site" description="Important for catalytic activity" evidence="7">
    <location>
        <position position="233"/>
    </location>
</feature>
<keyword evidence="2 7" id="KW-0812">Transmembrane</keyword>
<keyword evidence="5 7" id="KW-0456">Lyase</keyword>
<keyword evidence="1 7" id="KW-1003">Cell membrane</keyword>
<dbReference type="GO" id="GO:0008932">
    <property type="term" value="F:lytic endotransglycosylase activity"/>
    <property type="evidence" value="ECO:0007669"/>
    <property type="project" value="UniProtKB-UniRule"/>
</dbReference>
<evidence type="ECO:0000313" key="9">
    <source>
        <dbReference type="Proteomes" id="UP000032900"/>
    </source>
</evidence>
<dbReference type="GO" id="GO:0005886">
    <property type="term" value="C:plasma membrane"/>
    <property type="evidence" value="ECO:0007669"/>
    <property type="project" value="UniProtKB-SubCell"/>
</dbReference>
<reference evidence="8 9" key="1">
    <citation type="journal article" date="2015" name="Microbes Environ.">
        <title>Distribution and evolution of nitrogen fixation genes in the phylum bacteroidetes.</title>
        <authorList>
            <person name="Inoue J."/>
            <person name="Oshima K."/>
            <person name="Suda W."/>
            <person name="Sakamoto M."/>
            <person name="Iino T."/>
            <person name="Noda S."/>
            <person name="Hongoh Y."/>
            <person name="Hattori M."/>
            <person name="Ohkuma M."/>
        </authorList>
    </citation>
    <scope>NUCLEOTIDE SEQUENCE [LARGE SCALE GENOMIC DNA]</scope>
    <source>
        <strain evidence="8">JCM 15548</strain>
    </source>
</reference>
<evidence type="ECO:0000256" key="5">
    <source>
        <dbReference type="ARBA" id="ARBA00023239"/>
    </source>
</evidence>
<dbReference type="AlphaFoldDB" id="A0A0E9LRY1"/>
<dbReference type="Gene3D" id="3.30.160.60">
    <property type="entry name" value="Classic Zinc Finger"/>
    <property type="match status" value="1"/>
</dbReference>
<gene>
    <name evidence="7" type="primary">mltG</name>
    <name evidence="8" type="ORF">JCM15548_14752</name>
</gene>
<comment type="catalytic activity">
    <reaction evidence="7">
        <text>a peptidoglycan chain = a peptidoglycan chain with N-acetyl-1,6-anhydromuramyl-[peptide] at the reducing end + a peptidoglycan chain with N-acetylglucosamine at the non-reducing end.</text>
        <dbReference type="EC" id="4.2.2.29"/>
    </reaction>
</comment>
<evidence type="ECO:0000256" key="3">
    <source>
        <dbReference type="ARBA" id="ARBA00022989"/>
    </source>
</evidence>
<sequence length="358" mass="40819">MALKTSDNKKQLMGKNSIVIFLIVSAVLAVGLLIALSFYNRIFGPNVTTDLEQGVELYLPTNPDFQEVLGLLQHSGAIDDLKGFIWVARRKSYNDAPKGGRYLLTNGMSNNELVNMLRAGLQAPVNVTFNNIRTHQELAGQLARRLEPDSTAFLETLNDKEFLEELGFEPHTVLGMILPNTYQMYWTTSPEAFLKRMHSEHQRFWNEERLQKASELRLTPIQIATLASIVDEETIREDEKPRVAGLYLNRLDKGIRLQADPTIKFAMGDFTVKRILNKDLLTDSPYNTYKYAGLPPGPIRMPSVKGIQAVLNHEEHDYLYMCAKDDFSGYHAFAKTLRQHNINAARYRQALNRGRIYR</sequence>
<keyword evidence="4 7" id="KW-0472">Membrane</keyword>
<dbReference type="EC" id="4.2.2.29" evidence="7"/>
<proteinExistence type="inferred from homology"/>
<dbReference type="CDD" id="cd08010">
    <property type="entry name" value="MltG_like"/>
    <property type="match status" value="1"/>
</dbReference>
<evidence type="ECO:0000256" key="6">
    <source>
        <dbReference type="ARBA" id="ARBA00023316"/>
    </source>
</evidence>